<keyword evidence="14" id="KW-0175">Coiled coil</keyword>
<dbReference type="PROSITE" id="PS50089">
    <property type="entry name" value="ZF_RING_2"/>
    <property type="match status" value="1"/>
</dbReference>
<evidence type="ECO:0000256" key="14">
    <source>
        <dbReference type="SAM" id="Coils"/>
    </source>
</evidence>
<evidence type="ECO:0000256" key="9">
    <source>
        <dbReference type="ARBA" id="ARBA00022737"/>
    </source>
</evidence>
<gene>
    <name evidence="17" type="ORF">ACH5RR_027301</name>
</gene>
<dbReference type="PANTHER" id="PTHR11685">
    <property type="entry name" value="RBR FAMILY RING FINGER AND IBR DOMAIN-CONTAINING"/>
    <property type="match status" value="1"/>
</dbReference>
<dbReference type="EC" id="2.3.2.31" evidence="6"/>
<feature type="domain" description="RING-type" evidence="16">
    <location>
        <begin position="139"/>
        <end position="353"/>
    </location>
</feature>
<evidence type="ECO:0000256" key="10">
    <source>
        <dbReference type="ARBA" id="ARBA00022771"/>
    </source>
</evidence>
<dbReference type="Gene3D" id="1.20.120.1750">
    <property type="match status" value="1"/>
</dbReference>
<evidence type="ECO:0000313" key="17">
    <source>
        <dbReference type="EMBL" id="KAL3514584.1"/>
    </source>
</evidence>
<dbReference type="InterPro" id="IPR001841">
    <property type="entry name" value="Znf_RING"/>
</dbReference>
<dbReference type="Pfam" id="PF19422">
    <property type="entry name" value="Ariadne"/>
    <property type="match status" value="1"/>
</dbReference>
<keyword evidence="11" id="KW-0833">Ubl conjugation pathway</keyword>
<dbReference type="Proteomes" id="UP001630127">
    <property type="component" value="Unassembled WGS sequence"/>
</dbReference>
<keyword evidence="12" id="KW-0862">Zinc</keyword>
<accession>A0ABD2Z6W7</accession>
<feature type="coiled-coil region" evidence="14">
    <location>
        <begin position="384"/>
        <end position="411"/>
    </location>
</feature>
<comment type="catalytic activity">
    <reaction evidence="1">
        <text>[E2 ubiquitin-conjugating enzyme]-S-ubiquitinyl-L-cysteine + [acceptor protein]-L-lysine = [E2 ubiquitin-conjugating enzyme]-L-cysteine + [acceptor protein]-N(6)-ubiquitinyl-L-lysine.</text>
        <dbReference type="EC" id="2.3.2.31"/>
    </reaction>
</comment>
<dbReference type="InterPro" id="IPR018957">
    <property type="entry name" value="Znf_C3HC4_RING-type"/>
</dbReference>
<dbReference type="Gene3D" id="3.30.40.10">
    <property type="entry name" value="Zinc/RING finger domain, C3HC4 (zinc finger)"/>
    <property type="match status" value="1"/>
</dbReference>
<keyword evidence="9" id="KW-0677">Repeat</keyword>
<dbReference type="InterPro" id="IPR031127">
    <property type="entry name" value="E3_UB_ligase_RBR"/>
</dbReference>
<dbReference type="PROSITE" id="PS51873">
    <property type="entry name" value="TRIAD"/>
    <property type="match status" value="1"/>
</dbReference>
<organism evidence="17 18">
    <name type="scientific">Cinchona calisaya</name>
    <dbReference type="NCBI Taxonomy" id="153742"/>
    <lineage>
        <taxon>Eukaryota</taxon>
        <taxon>Viridiplantae</taxon>
        <taxon>Streptophyta</taxon>
        <taxon>Embryophyta</taxon>
        <taxon>Tracheophyta</taxon>
        <taxon>Spermatophyta</taxon>
        <taxon>Magnoliopsida</taxon>
        <taxon>eudicotyledons</taxon>
        <taxon>Gunneridae</taxon>
        <taxon>Pentapetalae</taxon>
        <taxon>asterids</taxon>
        <taxon>lamiids</taxon>
        <taxon>Gentianales</taxon>
        <taxon>Rubiaceae</taxon>
        <taxon>Cinchonoideae</taxon>
        <taxon>Cinchoneae</taxon>
        <taxon>Cinchona</taxon>
    </lineage>
</organism>
<comment type="similarity">
    <text evidence="5">Belongs to the RBR family. Ariadne subfamily.</text>
</comment>
<dbReference type="SUPFAM" id="SSF57850">
    <property type="entry name" value="RING/U-box"/>
    <property type="match status" value="3"/>
</dbReference>
<dbReference type="Pfam" id="PF01485">
    <property type="entry name" value="IBR"/>
    <property type="match status" value="1"/>
</dbReference>
<comment type="caution">
    <text evidence="17">The sequence shown here is derived from an EMBL/GenBank/DDBJ whole genome shotgun (WGS) entry which is preliminary data.</text>
</comment>
<dbReference type="InterPro" id="IPR045840">
    <property type="entry name" value="Ariadne"/>
</dbReference>
<reference evidence="17 18" key="1">
    <citation type="submission" date="2024-11" db="EMBL/GenBank/DDBJ databases">
        <title>A near-complete genome assembly of Cinchona calisaya.</title>
        <authorList>
            <person name="Lian D.C."/>
            <person name="Zhao X.W."/>
            <person name="Wei L."/>
        </authorList>
    </citation>
    <scope>NUCLEOTIDE SEQUENCE [LARGE SCALE GENOMIC DNA]</scope>
    <source>
        <tissue evidence="17">Nenye</tissue>
    </source>
</reference>
<comment type="function">
    <text evidence="3">Might act as an E3 ubiquitin-protein ligase, or as part of E3 complex, which accepts ubiquitin from specific E2 ubiquitin-conjugating enzymes and then transfers it to substrates.</text>
</comment>
<comment type="pathway">
    <text evidence="4">Protein modification; protein ubiquitination.</text>
</comment>
<proteinExistence type="inferred from homology"/>
<keyword evidence="8" id="KW-0479">Metal-binding</keyword>
<keyword evidence="18" id="KW-1185">Reference proteome</keyword>
<evidence type="ECO:0000256" key="13">
    <source>
        <dbReference type="PROSITE-ProRule" id="PRU00175"/>
    </source>
</evidence>
<dbReference type="CDD" id="cd20346">
    <property type="entry name" value="BRcat_RBR_ANKIB1"/>
    <property type="match status" value="1"/>
</dbReference>
<dbReference type="CDD" id="cd22586">
    <property type="entry name" value="Rcat_RBR_ARI1-like"/>
    <property type="match status" value="1"/>
</dbReference>
<evidence type="ECO:0000259" key="16">
    <source>
        <dbReference type="PROSITE" id="PS51873"/>
    </source>
</evidence>
<evidence type="ECO:0000256" key="11">
    <source>
        <dbReference type="ARBA" id="ARBA00022786"/>
    </source>
</evidence>
<dbReference type="Pfam" id="PF21235">
    <property type="entry name" value="UBA_ARI1"/>
    <property type="match status" value="1"/>
</dbReference>
<dbReference type="GO" id="GO:0008270">
    <property type="term" value="F:zinc ion binding"/>
    <property type="evidence" value="ECO:0007669"/>
    <property type="project" value="UniProtKB-KW"/>
</dbReference>
<protein>
    <recommendedName>
        <fullName evidence="6">RBR-type E3 ubiquitin transferase</fullName>
        <ecNumber evidence="6">2.3.2.31</ecNumber>
    </recommendedName>
</protein>
<dbReference type="EMBL" id="JBJUIK010000011">
    <property type="protein sequence ID" value="KAL3514584.1"/>
    <property type="molecule type" value="Genomic_DNA"/>
</dbReference>
<keyword evidence="7" id="KW-0808">Transferase</keyword>
<evidence type="ECO:0000256" key="2">
    <source>
        <dbReference type="ARBA" id="ARBA00001947"/>
    </source>
</evidence>
<evidence type="ECO:0000256" key="8">
    <source>
        <dbReference type="ARBA" id="ARBA00022723"/>
    </source>
</evidence>
<evidence type="ECO:0000256" key="3">
    <source>
        <dbReference type="ARBA" id="ARBA00003976"/>
    </source>
</evidence>
<name>A0ABD2Z6W7_9GENT</name>
<dbReference type="AlphaFoldDB" id="A0ABD2Z6W7"/>
<dbReference type="Pfam" id="PF00097">
    <property type="entry name" value="zf-C3HC4"/>
    <property type="match status" value="1"/>
</dbReference>
<sequence>MEEDYKNGSSYDEYYDNVYAAANDDDDDVDVDVDVDEEEYVDGLQEPEVETNRSLFSARPTCKVIRKKYLLAAQKEDLQRVMDLLSLKEHHARTLLIYYRWDVEKVFNVFADRGKEWLYSAAGLSVRSSKDLNSSHSSNEVTCQICFEDVSGNESTIMDCGHCFCNSCWTEHFIVKINEGQSRRITCMAHKCYSICDEEVIRRLVSVKHPDVVEKFDRFLLESYIEDNKRVKWCPSIPHCGNAIRVECDEYCEVECACGVQFCFSCSSEAHSPCSCLMWKLWTKKCQDESETVNWVTVNTKFCPKCYKPVEKNGGCNLVCCICGQPFCWLCGGATGKSHTGNTIQGHTCGQYKEGEVEDAECAKKQLFRYTHYYNQFKGHTDSLKLEAKLKDKLQEKIVILEAKSQQLKDFSWVTNGFNRLFRSRSILSYSYPFAYYVFGDDLFKNGMTQKERQIKQNLFEDQQQQLQANIEKLSMVLEEPFADWEEKDVLQTRMKIITLSGVTDNLCKKLYECIDNDLLAPLQEATHNIAPYRSMGVEKASELPQSLTRSKIGGQ</sequence>
<evidence type="ECO:0000256" key="6">
    <source>
        <dbReference type="ARBA" id="ARBA00012251"/>
    </source>
</evidence>
<evidence type="ECO:0000256" key="7">
    <source>
        <dbReference type="ARBA" id="ARBA00022679"/>
    </source>
</evidence>
<keyword evidence="10 13" id="KW-0863">Zinc-finger</keyword>
<evidence type="ECO:0000256" key="1">
    <source>
        <dbReference type="ARBA" id="ARBA00001798"/>
    </source>
</evidence>
<evidence type="ECO:0000259" key="15">
    <source>
        <dbReference type="PROSITE" id="PS50089"/>
    </source>
</evidence>
<dbReference type="InterPro" id="IPR002867">
    <property type="entry name" value="IBR_dom"/>
</dbReference>
<evidence type="ECO:0000256" key="12">
    <source>
        <dbReference type="ARBA" id="ARBA00022833"/>
    </source>
</evidence>
<dbReference type="InterPro" id="IPR044066">
    <property type="entry name" value="TRIAD_supradom"/>
</dbReference>
<dbReference type="FunFam" id="3.30.40.10:FF:000019">
    <property type="entry name" value="RBR-type E3 ubiquitin transferase"/>
    <property type="match status" value="1"/>
</dbReference>
<dbReference type="CDD" id="cd16773">
    <property type="entry name" value="RING-HC_RBR_TRIAD1"/>
    <property type="match status" value="1"/>
</dbReference>
<evidence type="ECO:0000313" key="18">
    <source>
        <dbReference type="Proteomes" id="UP001630127"/>
    </source>
</evidence>
<dbReference type="SMART" id="SM00647">
    <property type="entry name" value="IBR"/>
    <property type="match status" value="2"/>
</dbReference>
<evidence type="ECO:0000256" key="5">
    <source>
        <dbReference type="ARBA" id="ARBA00005884"/>
    </source>
</evidence>
<dbReference type="InterPro" id="IPR048962">
    <property type="entry name" value="ARIH1-like_UBL"/>
</dbReference>
<comment type="cofactor">
    <cofactor evidence="2">
        <name>Zn(2+)</name>
        <dbReference type="ChEBI" id="CHEBI:29105"/>
    </cofactor>
</comment>
<feature type="domain" description="RING-type" evidence="15">
    <location>
        <begin position="143"/>
        <end position="191"/>
    </location>
</feature>
<dbReference type="FunFam" id="1.20.120.1750:FF:000013">
    <property type="entry name" value="RBR-type E3 ubiquitin transferase"/>
    <property type="match status" value="1"/>
</dbReference>
<dbReference type="InterPro" id="IPR013083">
    <property type="entry name" value="Znf_RING/FYVE/PHD"/>
</dbReference>
<evidence type="ECO:0000256" key="4">
    <source>
        <dbReference type="ARBA" id="ARBA00004906"/>
    </source>
</evidence>
<dbReference type="GO" id="GO:0061630">
    <property type="term" value="F:ubiquitin protein ligase activity"/>
    <property type="evidence" value="ECO:0007669"/>
    <property type="project" value="UniProtKB-EC"/>
</dbReference>